<accession>A0A6A6RE45</accession>
<gene>
    <name evidence="2" type="ORF">BU16DRAFT_532430</name>
</gene>
<evidence type="ECO:0000313" key="3">
    <source>
        <dbReference type="Proteomes" id="UP000799750"/>
    </source>
</evidence>
<protein>
    <submittedName>
        <fullName evidence="2">Uncharacterized protein</fullName>
    </submittedName>
</protein>
<evidence type="ECO:0000256" key="1">
    <source>
        <dbReference type="SAM" id="MobiDB-lite"/>
    </source>
</evidence>
<dbReference type="EMBL" id="MU004181">
    <property type="protein sequence ID" value="KAF2502003.1"/>
    <property type="molecule type" value="Genomic_DNA"/>
</dbReference>
<keyword evidence="3" id="KW-1185">Reference proteome</keyword>
<feature type="region of interest" description="Disordered" evidence="1">
    <location>
        <begin position="1"/>
        <end position="62"/>
    </location>
</feature>
<sequence>MATQNSDQPGHDDVSMDMNDADDRPSSQDSFVDLSDEPTTGRSENVEIIEGQQARQPLSPERALDELDEDADFHDDAEFDDDADFEYDISTDERLPDADEDNSQFLTFFPQWNDFPRELKQYIRRKRLSTGAIRRQLHDKAPHSNGPEFRCMTTEHSYDDISISEYMISCLVSKEFRKITREEYWHHNVLNVENCDMLSRTLTKLRLNGDPSEVRSIILRLVGGDAKELKTALLEEEGLQRLWFPMCKGYLLQAHHGYFDDVAKVSQDEIMEVLGDFIVQMRRKKGKGTFQVKYLPNFNGVLKWHEERRVIVEEERRQLQFPGHAMEAVEGYRLFQLAVG</sequence>
<dbReference type="Proteomes" id="UP000799750">
    <property type="component" value="Unassembled WGS sequence"/>
</dbReference>
<dbReference type="AlphaFoldDB" id="A0A6A6RE45"/>
<evidence type="ECO:0000313" key="2">
    <source>
        <dbReference type="EMBL" id="KAF2502003.1"/>
    </source>
</evidence>
<name>A0A6A6RE45_9PEZI</name>
<reference evidence="2" key="1">
    <citation type="journal article" date="2020" name="Stud. Mycol.">
        <title>101 Dothideomycetes genomes: a test case for predicting lifestyles and emergence of pathogens.</title>
        <authorList>
            <person name="Haridas S."/>
            <person name="Albert R."/>
            <person name="Binder M."/>
            <person name="Bloem J."/>
            <person name="Labutti K."/>
            <person name="Salamov A."/>
            <person name="Andreopoulos B."/>
            <person name="Baker S."/>
            <person name="Barry K."/>
            <person name="Bills G."/>
            <person name="Bluhm B."/>
            <person name="Cannon C."/>
            <person name="Castanera R."/>
            <person name="Culley D."/>
            <person name="Daum C."/>
            <person name="Ezra D."/>
            <person name="Gonzalez J."/>
            <person name="Henrissat B."/>
            <person name="Kuo A."/>
            <person name="Liang C."/>
            <person name="Lipzen A."/>
            <person name="Lutzoni F."/>
            <person name="Magnuson J."/>
            <person name="Mondo S."/>
            <person name="Nolan M."/>
            <person name="Ohm R."/>
            <person name="Pangilinan J."/>
            <person name="Park H.-J."/>
            <person name="Ramirez L."/>
            <person name="Alfaro M."/>
            <person name="Sun H."/>
            <person name="Tritt A."/>
            <person name="Yoshinaga Y."/>
            <person name="Zwiers L.-H."/>
            <person name="Turgeon B."/>
            <person name="Goodwin S."/>
            <person name="Spatafora J."/>
            <person name="Crous P."/>
            <person name="Grigoriev I."/>
        </authorList>
    </citation>
    <scope>NUCLEOTIDE SEQUENCE</scope>
    <source>
        <strain evidence="2">CBS 269.34</strain>
    </source>
</reference>
<organism evidence="2 3">
    <name type="scientific">Lophium mytilinum</name>
    <dbReference type="NCBI Taxonomy" id="390894"/>
    <lineage>
        <taxon>Eukaryota</taxon>
        <taxon>Fungi</taxon>
        <taxon>Dikarya</taxon>
        <taxon>Ascomycota</taxon>
        <taxon>Pezizomycotina</taxon>
        <taxon>Dothideomycetes</taxon>
        <taxon>Pleosporomycetidae</taxon>
        <taxon>Mytilinidiales</taxon>
        <taxon>Mytilinidiaceae</taxon>
        <taxon>Lophium</taxon>
    </lineage>
</organism>
<proteinExistence type="predicted"/>